<keyword evidence="5" id="KW-1185">Reference proteome</keyword>
<evidence type="ECO:0000259" key="3">
    <source>
        <dbReference type="Pfam" id="PF07804"/>
    </source>
</evidence>
<dbReference type="InterPro" id="IPR012893">
    <property type="entry name" value="HipA-like_C"/>
</dbReference>
<evidence type="ECO:0000256" key="2">
    <source>
        <dbReference type="ARBA" id="ARBA00022777"/>
    </source>
</evidence>
<accession>A0A2Z4LPP9</accession>
<dbReference type="AlphaFoldDB" id="A0A2Z4LPP9"/>
<dbReference type="Pfam" id="PF07804">
    <property type="entry name" value="HipA_C"/>
    <property type="match status" value="1"/>
</dbReference>
<sequence length="83" mass="9431">MEKLVPVLDEFCSFPLVEKTPFFKRVIFCHVNGNEDMQLKNFCLIPEDGKTTLPLAYDLLNTSIAIKSPGEEIVLTLKMKNTI</sequence>
<dbReference type="GO" id="GO:0004674">
    <property type="term" value="F:protein serine/threonine kinase activity"/>
    <property type="evidence" value="ECO:0007669"/>
    <property type="project" value="UniProtKB-KW"/>
</dbReference>
<proteinExistence type="predicted"/>
<protein>
    <submittedName>
        <fullName evidence="4">Non-specific serine/threonine protein kinase</fullName>
        <ecNumber evidence="4">2.7.11.1</ecNumber>
    </submittedName>
</protein>
<name>A0A2Z4LPP9_9FLAO</name>
<evidence type="ECO:0000313" key="4">
    <source>
        <dbReference type="EMBL" id="AWX43730.1"/>
    </source>
</evidence>
<gene>
    <name evidence="4" type="ORF">HME9304_00721</name>
</gene>
<dbReference type="EMBL" id="CP030104">
    <property type="protein sequence ID" value="AWX43730.1"/>
    <property type="molecule type" value="Genomic_DNA"/>
</dbReference>
<feature type="domain" description="HipA-like C-terminal" evidence="3">
    <location>
        <begin position="2"/>
        <end position="79"/>
    </location>
</feature>
<organism evidence="4 5">
    <name type="scientific">Flagellimonas maritima</name>
    <dbReference type="NCBI Taxonomy" id="1383885"/>
    <lineage>
        <taxon>Bacteria</taxon>
        <taxon>Pseudomonadati</taxon>
        <taxon>Bacteroidota</taxon>
        <taxon>Flavobacteriia</taxon>
        <taxon>Flavobacteriales</taxon>
        <taxon>Flavobacteriaceae</taxon>
        <taxon>Flagellimonas</taxon>
    </lineage>
</organism>
<dbReference type="KEGG" id="spon:HME9304_00721"/>
<keyword evidence="2 4" id="KW-0418">Kinase</keyword>
<dbReference type="Proteomes" id="UP000248536">
    <property type="component" value="Chromosome"/>
</dbReference>
<evidence type="ECO:0000313" key="5">
    <source>
        <dbReference type="Proteomes" id="UP000248536"/>
    </source>
</evidence>
<keyword evidence="1 4" id="KW-0808">Transferase</keyword>
<dbReference type="EC" id="2.7.11.1" evidence="4"/>
<evidence type="ECO:0000256" key="1">
    <source>
        <dbReference type="ARBA" id="ARBA00022679"/>
    </source>
</evidence>
<keyword evidence="4" id="KW-0723">Serine/threonine-protein kinase</keyword>
<reference evidence="4 5" key="1">
    <citation type="submission" date="2018-06" db="EMBL/GenBank/DDBJ databases">
        <title>Spongiibacterium sp. HME9304 Genome sequencing and assembly.</title>
        <authorList>
            <person name="Kang H."/>
            <person name="Kim H."/>
            <person name="Joh K."/>
        </authorList>
    </citation>
    <scope>NUCLEOTIDE SEQUENCE [LARGE SCALE GENOMIC DNA]</scope>
    <source>
        <strain evidence="4 5">HME9304</strain>
    </source>
</reference>